<dbReference type="InterPro" id="IPR009081">
    <property type="entry name" value="PP-bd_ACP"/>
</dbReference>
<dbReference type="SUPFAM" id="SSF52777">
    <property type="entry name" value="CoA-dependent acyltransferases"/>
    <property type="match status" value="8"/>
</dbReference>
<dbReference type="SMART" id="SM01294">
    <property type="entry name" value="PKS_PP_betabranch"/>
    <property type="match status" value="1"/>
</dbReference>
<feature type="compositionally biased region" description="Basic and acidic residues" evidence="6">
    <location>
        <begin position="859"/>
        <end position="873"/>
    </location>
</feature>
<feature type="domain" description="Carrier" evidence="7">
    <location>
        <begin position="4108"/>
        <end position="4182"/>
    </location>
</feature>
<evidence type="ECO:0000256" key="6">
    <source>
        <dbReference type="SAM" id="MobiDB-lite"/>
    </source>
</evidence>
<dbReference type="Pfam" id="PF00501">
    <property type="entry name" value="AMP-binding"/>
    <property type="match status" value="4"/>
</dbReference>
<dbReference type="Gene3D" id="3.30.559.10">
    <property type="entry name" value="Chloramphenicol acetyltransferase-like domain"/>
    <property type="match status" value="4"/>
</dbReference>
<dbReference type="InterPro" id="IPR020806">
    <property type="entry name" value="PKS_PP-bd"/>
</dbReference>
<dbReference type="InterPro" id="IPR042099">
    <property type="entry name" value="ANL_N_sf"/>
</dbReference>
<dbReference type="FunFam" id="3.40.50.980:FF:000001">
    <property type="entry name" value="Non-ribosomal peptide synthetase"/>
    <property type="match status" value="1"/>
</dbReference>
<feature type="region of interest" description="Disordered" evidence="6">
    <location>
        <begin position="859"/>
        <end position="895"/>
    </location>
</feature>
<dbReference type="CDD" id="cd19545">
    <property type="entry name" value="FUM14_C_NRPS-like"/>
    <property type="match status" value="1"/>
</dbReference>
<dbReference type="EMBL" id="JACBAF010001998">
    <property type="protein sequence ID" value="KAF7170234.1"/>
    <property type="molecule type" value="Genomic_DNA"/>
</dbReference>
<dbReference type="GO" id="GO:0043041">
    <property type="term" value="P:amino acid activation for nonribosomal peptide biosynthetic process"/>
    <property type="evidence" value="ECO:0007669"/>
    <property type="project" value="TreeGrafter"/>
</dbReference>
<dbReference type="OrthoDB" id="416786at2759"/>
<dbReference type="Gene3D" id="3.30.559.30">
    <property type="entry name" value="Nonribosomal peptide synthetase, condensation domain"/>
    <property type="match status" value="4"/>
</dbReference>
<evidence type="ECO:0000259" key="7">
    <source>
        <dbReference type="PROSITE" id="PS50075"/>
    </source>
</evidence>
<dbReference type="Gene3D" id="3.40.50.12780">
    <property type="entry name" value="N-terminal domain of ligase-like"/>
    <property type="match status" value="4"/>
</dbReference>
<dbReference type="Gene3D" id="3.30.300.30">
    <property type="match status" value="4"/>
</dbReference>
<dbReference type="FunFam" id="1.10.1200.10:FF:000005">
    <property type="entry name" value="Nonribosomal peptide synthetase 1"/>
    <property type="match status" value="1"/>
</dbReference>
<name>A0A8H6UZT6_9EURO</name>
<dbReference type="CDD" id="cd05918">
    <property type="entry name" value="A_NRPS_SidN3_like"/>
    <property type="match status" value="4"/>
</dbReference>
<dbReference type="FunFam" id="3.40.50.12780:FF:000014">
    <property type="entry name" value="Nonribosomal peptide synthetase 1"/>
    <property type="match status" value="1"/>
</dbReference>
<dbReference type="InterPro" id="IPR001242">
    <property type="entry name" value="Condensation_dom"/>
</dbReference>
<dbReference type="EMBL" id="JACBAD010001833">
    <property type="protein sequence ID" value="KAF7133605.1"/>
    <property type="molecule type" value="Genomic_DNA"/>
</dbReference>
<dbReference type="GO" id="GO:0044550">
    <property type="term" value="P:secondary metabolite biosynthetic process"/>
    <property type="evidence" value="ECO:0007669"/>
    <property type="project" value="TreeGrafter"/>
</dbReference>
<dbReference type="PANTHER" id="PTHR45527">
    <property type="entry name" value="NONRIBOSOMAL PEPTIDE SYNTHETASE"/>
    <property type="match status" value="1"/>
</dbReference>
<dbReference type="PROSITE" id="PS50075">
    <property type="entry name" value="CARRIER"/>
    <property type="match status" value="4"/>
</dbReference>
<sequence>MTIEVGKVAKGETGHVEVTEVSINASVEDVYSPLLEEVADFCANNGIDIAWFFKALWAVVVRQYITNGPPQFGFQDLRGEDYPRKCLNAIEVVQIPICGETTFASLLGSQRPQECQQVHRSNTPDHTTAVFLLDPGAEWEATAWLKKHADQKVRDAAAPRGKAHRSNDPKQEDYYHAVLVATVDDNILTRLQLFYSPAAFSSEAAAGFSSTLSRSIEEILARPSRRGETAGVERPHNLQENTVLNGGVRCMGMPASVSEVIEQHAVDYPDKPAVSAWDREFTYGQLDHTTRCLARHLRKLGVRQGMLVLMIVERSTLAVVAELAIIKAGGAFVPVDPLQPQQRLQSILEQTKSTMAVVSDQFSGRLSSSIQTVVAISHDILRELAKAEENRASLPPVAAKSTAYVLFTSGSTGQPKGCVMENAALADVRRHAEALNIRPQERVLQFASYTFGVSLIEIYCTLSMGAAICIPSENDRLNRLTDVVNEMQVTWAFLTPSTATSLDAPRCTTLRTLVTAGEPMGAHTFDTWTGRVDLYQGYGFTEWAGVCCVSPVRTKLDIKTIGRSPTATLWVADPTDHARLTPKADIGELLVEGPSLASGYLNDDSRTSLAFLENPPWLENTGGPRRVYKTGDLVQYRDDGTLRYVGRKDLQVKIRGHRVELGEVEHSLRMLCPWAGKVVAAAAIPKMDEKPLIAAFIYCDKYIIMEEHSVVVTHPTEEFRMDMKTVEEKMAAALPEYMRPSVYLPLSYIPMTITGKVDRQALQETLRSLTRRELMAYMLNEPKIVAPATALESQLHRMFAQILNLPSASFGIHDRFLQLGGDSIMAMRLVALARRQQCRLSVSMILKCQSISRLVEQLKDSKSRTTTDTKSNYDDGLSSQSSLSQYLPSENGPDSPLNQRLAMLGIPLHEVEDIYPCAPIQEGILLSQASNPQMYEMRFLWEITPAHGQYMDVGRLRTAWRKVCQHHFLLRSRFLENVVADHFAVQIVLKANIPDITVVHVPLTDPHQLLHRKEGDKCSRLGQPHLTVFAGTSGRIYTVLDISHVAVDAMSMAIIMEDLALFYDGLCPSPSRPYRDYIAYLSGRSKEAALSFWKSRLAGLDPCIFPLLRSKRRPSGAQQLRSVEIDTTRLPAYRAFCQERQITLVTLFKIAWGLVLRCFTGNDDICFGYMTAGRDIPLDGIERTVGPFINLLVCRIQFTPDSSLLRMAQSVQEEFIEDIRHQNVSFADIRHVMRLGDEKLFNTAMTFPPNAMPEGGVDAKANSITVSEVARLDPTEYDIMVEVDAQGSKTECKMKYQTDFLSDEQARHLSNTLTIALAHIIQHSHSSVSDVDLFHRGDETRVAEWNRQEPEAVDQCVHHLIQQRCRAHPASLAVDAWDGRWTYGELDELSSALAQQLQTMGVAPDVLVPLCFDKSRWVPIALLAVMKAGGAFCLLDPSHPVPRLQAICQQLKGSIVLTSSEQCSIACQLCETVVVVGDKMECLKTAKRHPAVADHRIQPTPSSALYVVFTSGSTGTPKGIVVEHRSLASTGQAAIHATSLTPEDRVMQFSSYAFDVSVSDHIVCFISGACLCIPSEYDRQNRLAEVANEFRVTWAMMTPSMARALQSSQLPSLRTLMLIGEPVLASDIKAWASPDIRLFNTYGPAESAVLVTSHPCTDAALDSGIIGKGLRAVGTWIVDPTNSERLMPVGAVGELVLEGPAVARGYLHNNCSRIPPFGRAPRYLSRFRQAASQDRRVYQTGDLVRYTPEGYLEYLGRKDTQIKIRGQRVELGEIESTISTFFDGTADAVADVVKLGHGHVADTVVAFILVHSSTGTGTGSVKEETDKGQAGQEGKGRLFSVPGECVRSCFAELWTFLRLALPKYMVPAMFIPLTRLPVTRSGKADRKVLQQELAKLSPEDLNVFNYSQAAHRAPKTAKELQLQDLFAQVLRLPRDKVWADSDFFLLGGDSIAAMNLVTAARNASPNLWLAVADIFSHPQLAELADISRLEEENSSRAYAPFSLLPPSDAHSIRSAAAEQCQIPSSEIEDIYPCTPLQEGLCALTAQQTGLYTAQSGFMIPENVDISLLQAAWASTVAANPILRTRIISTEKHGLLQVAIRHDGGNPIDWRVGDSLEAYLEQDLATPMGPGNALVRFALVRHATCTHLLLTMHHALYDGRSTPLLLQQVKDAYYGQQLVTRPFAPFVQYLQSTNGDEARQFWMSEFNGLDAAIYPSLQAGILTPSPDSQVKHEITVSVQTGAGGTLSNLIRLAWAILLAQYTDNRDVVYGVTVSGRNAAVPGIEHLTGPTIATVPFRVLLDESVSVSAAASSIQQHATRMIPFEQTGLQHIRAINADTASACAFQSYLAVLAPDEKDGGSAIMMPQTEYGKAAAFSSYALALICQLPEASTGGTIHASANFDSRLLSAAEAERLIVQFGHVLQQVCLHPTRRISHLDIVGPADMMQLQCWNAHLPKAYCATVHESVLAHAQLSPHALAVSSWDRNLTYEQLDSLSAGLALQLLQLGVKRGDFVPLCFERSTWPMVAMLAVLRVGGVCVNVDPGFPEARIQHMLEDTKPRVILVSTEKEQLMATASRSFRQTIIHVVTKDSTPMLGLDQSRTFDWTPIQVQPQDLAFVFFTSGSTGAPKGIVMTHQNLMTTIYHHIDNVNSTTRALQFASHAFDMCISEIFKPLTSGGSTFIASQEQRMSDLSGYIRRHNLNWACLTPSTATVLEPTEVPILRTMVLGGEVVTQDHVNTWASRLTLINGYGPTETSVCVISGEIRVDAWRPGTLGLARGAVGWVTCPTDPTRLMPPGAIGELLIEGPLLTRGYLNRPDKTREAFIDPPAWLRRFRRPTSPGQLYRTGDLVRLTPDGQFQFLGRRDTQVKLRGQRLELAEIETHIRQQFPGDTTVAAEVIRGVNKSALLVAFLHCETDNQQVSDHGRASKADSPVASLSAEFRSSALAVRERLQELLPSYMVPAALIPLSFVPSTASGKVDRQRLRRAVEGLTADQLDLYMSAGAQTSADEAVETKAEEILRDLWARVLGIPSERIDRNHQFFHLGGESIAAMKLAAATRRQGLELSVTQIFAQPRLADMAILLGELPSDSASYVAEGERWQELSPIQQPFSQVSLTDAQVDRLNREIVPKCGPVEDIYPCTPAQRGILLSQLRNPEEYQVRIRFEAIAAPDQPAIDAERVKEAWAQVVHRHAALRTILLPLSDGGMVDQLVLKDFCPHIPIETVASSDLASVSSSIPDQHPNQLTTKAVIRRTLDDRVFLDLSINHVFLDGDSISILWRDLTLAYDNRLPNGERPSYGDYVAHLSRSPIAPARNYWSQYTKGLEPCLMPPMIQEADAAENGVATVELGYSTAALDRFCAEHSVSLTTLGQVAWALVLRCYTAMDDICFGYALSARGQPVPRIQDAVGLLVNMLLSRIQLPAERTVASVLNAHQEQFVQHLSHQYHHIGDMELAQRPTEMFNTCFQIHRVPPSTSGSIAWKIHRNPDPTEYPILGTLGLFERRATFEIAYRRSFASPDQGIAIGQAFREVLTAIVRDPTQAVGNIDLLSSDGRNQLASLNEHRLQEPAECVHWAIQARCASTPAAPAVCSWDGTMTYRELDSRASILARDLVQQGVGPEQFVPLCLEKCQWVPVAVLAVLKAGAAFVLLDPSLPRQRLQANCEDLGVRTIITTSAHQKLAATLGQQVITISSADDRWSRTVSESYSVSTVRPDNVAYAVFTSGSTGRPKATVMEHRAICANHAGQNSVCPFEPSTRHFAFSSHAFDISVDELLSPMMAGACVCIPSETDRVSRLAEVAAELQVTRASLASSVARVITPQEIPTMKTMVIGGETPTNIEVSAWSSITLVFDYSPAECGAFSVARVCERPVKDTANIGKPTSSARVWIVDQRDHTRLVPFGAVGEMVIEGPSVSRGYLGLPDKTRESFIEAPAWRRNLPVDGLWRMYKTGDLAQYQADGSIRFLGRRDTQVKLRGQRIELGEVEFHTKAAFPRSEEVVAEVVKPVGTSRPPVLVAFILQSAVSAFDDASAASKSALAAPSPGFRSDIRHALPRLRKALPRYMVPTVFFPLQRLPRSPTGKIHRLALRREAASLTSAEMKGHSVAQVTYRPPSTLTEGRLATLAANVLQVPLDRVSVDGDLFEMGLDSIRAMTLVGLARKEHGLPLTVANVLAHPRIAALAQLIQPVEEIGKHDSTRSEQPRDPLGTLLMATLYDKHLDDLTTNYPFARDDIENILPTTQFQRDFLRTDHRYYFVLRLPGSLDEVKLRSALSAVVQKQSILRTLFVPFHDTFLQVVLRQIALPWLSQSVDDVSAAVDTFCSEDSRTAISPGTPYLQLRLIRNRHNDREHAWILRSTHAQLDGVCLPRLIKELTATYNGVPLEPAPTFTDFMAKRAQHHTSALFDYWRELLDGASMTYLNKPLSSSSSNNAIVSPAPSAEIVQQTRQITSAPIPAPFTTATVHKAAWALVLARRTQTRDIVFGQVVNGRSLPMDGISDVLGPCVNHIPVRVRLQPESTVQDLLQQIQNQHVQSMEFDTVDMCEIVARSTSWPAGTYFGSATQHQNIPVMAADPFAGVLAHFEARVSNAVPRMPHVVSVPRGDDGLELVLWADSREVSAEMADELLREFAEVFVRLASDVEGCVGDLL</sequence>
<dbReference type="SUPFAM" id="SSF56801">
    <property type="entry name" value="Acetyl-CoA synthetase-like"/>
    <property type="match status" value="4"/>
</dbReference>
<accession>A0A8H6UZT6</accession>
<organism evidence="9 11">
    <name type="scientific">Aspergillus hiratsukae</name>
    <dbReference type="NCBI Taxonomy" id="1194566"/>
    <lineage>
        <taxon>Eukaryota</taxon>
        <taxon>Fungi</taxon>
        <taxon>Dikarya</taxon>
        <taxon>Ascomycota</taxon>
        <taxon>Pezizomycotina</taxon>
        <taxon>Eurotiomycetes</taxon>
        <taxon>Eurotiomycetidae</taxon>
        <taxon>Eurotiales</taxon>
        <taxon>Aspergillaceae</taxon>
        <taxon>Aspergillus</taxon>
        <taxon>Aspergillus subgen. Fumigati</taxon>
    </lineage>
</organism>
<evidence type="ECO:0000256" key="4">
    <source>
        <dbReference type="ARBA" id="ARBA00022737"/>
    </source>
</evidence>
<dbReference type="Proteomes" id="UP000630445">
    <property type="component" value="Unassembled WGS sequence"/>
</dbReference>
<dbReference type="PANTHER" id="PTHR45527:SF1">
    <property type="entry name" value="FATTY ACID SYNTHASE"/>
    <property type="match status" value="1"/>
</dbReference>
<dbReference type="Pfam" id="PF00668">
    <property type="entry name" value="Condensation"/>
    <property type="match status" value="4"/>
</dbReference>
<dbReference type="Pfam" id="PF00550">
    <property type="entry name" value="PP-binding"/>
    <property type="match status" value="4"/>
</dbReference>
<dbReference type="GO" id="GO:0016874">
    <property type="term" value="F:ligase activity"/>
    <property type="evidence" value="ECO:0007669"/>
    <property type="project" value="UniProtKB-KW"/>
</dbReference>
<evidence type="ECO:0000313" key="11">
    <source>
        <dbReference type="Proteomes" id="UP000662466"/>
    </source>
</evidence>
<dbReference type="FunFam" id="3.30.300.30:FF:000015">
    <property type="entry name" value="Nonribosomal peptide synthase SidD"/>
    <property type="match status" value="4"/>
</dbReference>
<proteinExistence type="inferred from homology"/>
<evidence type="ECO:0000313" key="9">
    <source>
        <dbReference type="EMBL" id="KAF7170234.1"/>
    </source>
</evidence>
<dbReference type="NCBIfam" id="NF003417">
    <property type="entry name" value="PRK04813.1"/>
    <property type="match status" value="5"/>
</dbReference>
<dbReference type="GO" id="GO:0005737">
    <property type="term" value="C:cytoplasm"/>
    <property type="evidence" value="ECO:0007669"/>
    <property type="project" value="TreeGrafter"/>
</dbReference>
<dbReference type="CDD" id="cd19542">
    <property type="entry name" value="CT_NRPS-like"/>
    <property type="match status" value="3"/>
</dbReference>
<dbReference type="SMART" id="SM00823">
    <property type="entry name" value="PKS_PP"/>
    <property type="match status" value="4"/>
</dbReference>
<evidence type="ECO:0000256" key="5">
    <source>
        <dbReference type="ARBA" id="ARBA00029454"/>
    </source>
</evidence>
<keyword evidence="1" id="KW-0596">Phosphopantetheine</keyword>
<keyword evidence="2" id="KW-0597">Phosphoprotein</keyword>
<feature type="domain" description="Carrier" evidence="7">
    <location>
        <begin position="1913"/>
        <end position="1991"/>
    </location>
</feature>
<comment type="caution">
    <text evidence="9">The sequence shown here is derived from an EMBL/GenBank/DDBJ whole genome shotgun (WGS) entry which is preliminary data.</text>
</comment>
<keyword evidence="3" id="KW-0436">Ligase</keyword>
<evidence type="ECO:0000313" key="10">
    <source>
        <dbReference type="Proteomes" id="UP000630445"/>
    </source>
</evidence>
<keyword evidence="4" id="KW-0677">Repeat</keyword>
<keyword evidence="10" id="KW-1185">Reference proteome</keyword>
<feature type="domain" description="Carrier" evidence="7">
    <location>
        <begin position="3009"/>
        <end position="3085"/>
    </location>
</feature>
<evidence type="ECO:0000313" key="8">
    <source>
        <dbReference type="EMBL" id="KAF7133605.1"/>
    </source>
</evidence>
<feature type="domain" description="Carrier" evidence="7">
    <location>
        <begin position="786"/>
        <end position="862"/>
    </location>
</feature>
<dbReference type="Proteomes" id="UP000662466">
    <property type="component" value="Unassembled WGS sequence"/>
</dbReference>
<dbReference type="GO" id="GO:0031177">
    <property type="term" value="F:phosphopantetheine binding"/>
    <property type="evidence" value="ECO:0007669"/>
    <property type="project" value="InterPro"/>
</dbReference>
<dbReference type="FunFam" id="3.30.559.30:FF:000005">
    <property type="entry name" value="Nonribosomal peptide synthase Pes1"/>
    <property type="match status" value="1"/>
</dbReference>
<dbReference type="InterPro" id="IPR010071">
    <property type="entry name" value="AA_adenyl_dom"/>
</dbReference>
<dbReference type="InterPro" id="IPR023213">
    <property type="entry name" value="CAT-like_dom_sf"/>
</dbReference>
<evidence type="ECO:0000256" key="3">
    <source>
        <dbReference type="ARBA" id="ARBA00022598"/>
    </source>
</evidence>
<evidence type="ECO:0000256" key="2">
    <source>
        <dbReference type="ARBA" id="ARBA00022553"/>
    </source>
</evidence>
<gene>
    <name evidence="8" type="ORF">CNMCM5793_004734</name>
    <name evidence="9" type="ORF">CNMCM6106_005012</name>
</gene>
<dbReference type="InterPro" id="IPR036736">
    <property type="entry name" value="ACP-like_sf"/>
</dbReference>
<dbReference type="InterPro" id="IPR000873">
    <property type="entry name" value="AMP-dep_synth/lig_dom"/>
</dbReference>
<dbReference type="PROSITE" id="PS00012">
    <property type="entry name" value="PHOSPHOPANTETHEINE"/>
    <property type="match status" value="3"/>
</dbReference>
<protein>
    <recommendedName>
        <fullName evidence="7">Carrier domain-containing protein</fullName>
    </recommendedName>
</protein>
<dbReference type="Gene3D" id="1.10.1200.10">
    <property type="entry name" value="ACP-like"/>
    <property type="match status" value="4"/>
</dbReference>
<dbReference type="InterPro" id="IPR045851">
    <property type="entry name" value="AMP-bd_C_sf"/>
</dbReference>
<evidence type="ECO:0000256" key="1">
    <source>
        <dbReference type="ARBA" id="ARBA00022450"/>
    </source>
</evidence>
<dbReference type="PROSITE" id="PS00455">
    <property type="entry name" value="AMP_BINDING"/>
    <property type="match status" value="3"/>
</dbReference>
<dbReference type="NCBIfam" id="TIGR01733">
    <property type="entry name" value="AA-adenyl-dom"/>
    <property type="match status" value="4"/>
</dbReference>
<dbReference type="InterPro" id="IPR006162">
    <property type="entry name" value="Ppantetheine_attach_site"/>
</dbReference>
<feature type="region of interest" description="Disordered" evidence="6">
    <location>
        <begin position="1815"/>
        <end position="1834"/>
    </location>
</feature>
<dbReference type="InterPro" id="IPR020845">
    <property type="entry name" value="AMP-binding_CS"/>
</dbReference>
<dbReference type="FunFam" id="3.30.559.30:FF:000003">
    <property type="entry name" value="Nonribosomal peptide synthase SidD"/>
    <property type="match status" value="1"/>
</dbReference>
<dbReference type="SUPFAM" id="SSF47336">
    <property type="entry name" value="ACP-like"/>
    <property type="match status" value="4"/>
</dbReference>
<reference evidence="9" key="1">
    <citation type="submission" date="2020-06" db="EMBL/GenBank/DDBJ databases">
        <title>Draft genome sequences of strains closely related to Aspergillus parafelis and Aspergillus hiratsukae.</title>
        <authorList>
            <person name="Dos Santos R.A.C."/>
            <person name="Rivero-Menendez O."/>
            <person name="Steenwyk J.L."/>
            <person name="Mead M.E."/>
            <person name="Goldman G.H."/>
            <person name="Alastruey-Izquierdo A."/>
            <person name="Rokas A."/>
        </authorList>
    </citation>
    <scope>NUCLEOTIDE SEQUENCE</scope>
    <source>
        <strain evidence="8">CNM-CM5793</strain>
        <strain evidence="9">CNM-CM6106</strain>
    </source>
</reference>
<comment type="similarity">
    <text evidence="5">Belongs to the NRP synthetase family.</text>
</comment>